<accession>A0A4R8PTA3</accession>
<comment type="caution">
    <text evidence="1">The sequence shown here is derived from an EMBL/GenBank/DDBJ whole genome shotgun (WGS) entry which is preliminary data.</text>
</comment>
<dbReference type="EMBL" id="QAPG01000381">
    <property type="protein sequence ID" value="TDZ28971.1"/>
    <property type="molecule type" value="Genomic_DNA"/>
</dbReference>
<protein>
    <submittedName>
        <fullName evidence="1">Uncharacterized protein</fullName>
    </submittedName>
</protein>
<dbReference type="AlphaFoldDB" id="A0A4R8PTA3"/>
<organism evidence="1 2">
    <name type="scientific">Colletotrichum spinosum</name>
    <dbReference type="NCBI Taxonomy" id="1347390"/>
    <lineage>
        <taxon>Eukaryota</taxon>
        <taxon>Fungi</taxon>
        <taxon>Dikarya</taxon>
        <taxon>Ascomycota</taxon>
        <taxon>Pezizomycotina</taxon>
        <taxon>Sordariomycetes</taxon>
        <taxon>Hypocreomycetidae</taxon>
        <taxon>Glomerellales</taxon>
        <taxon>Glomerellaceae</taxon>
        <taxon>Colletotrichum</taxon>
        <taxon>Colletotrichum orbiculare species complex</taxon>
    </lineage>
</organism>
<evidence type="ECO:0000313" key="2">
    <source>
        <dbReference type="Proteomes" id="UP000295083"/>
    </source>
</evidence>
<evidence type="ECO:0000313" key="1">
    <source>
        <dbReference type="EMBL" id="TDZ28971.1"/>
    </source>
</evidence>
<reference evidence="1 2" key="1">
    <citation type="submission" date="2018-11" db="EMBL/GenBank/DDBJ databases">
        <title>Genome sequence and assembly of Colletotrichum spinosum.</title>
        <authorList>
            <person name="Gan P."/>
            <person name="Shirasu K."/>
        </authorList>
    </citation>
    <scope>NUCLEOTIDE SEQUENCE [LARGE SCALE GENOMIC DNA]</scope>
    <source>
        <strain evidence="1 2">CBS 515.97</strain>
    </source>
</reference>
<gene>
    <name evidence="1" type="ORF">C8035_v007693</name>
</gene>
<keyword evidence="2" id="KW-1185">Reference proteome</keyword>
<name>A0A4R8PTA3_9PEZI</name>
<dbReference type="Proteomes" id="UP000295083">
    <property type="component" value="Unassembled WGS sequence"/>
</dbReference>
<sequence length="107" mass="12900">MIVITILNPYNLNIYIHLIKTINNYKDYNYSYKDLNKLVLYKNNFTTFSSFLKIIIAKFNFGILLIDKVINIIKKYKTERIKNNLIPKSRIFNNNSKYFKYILKVAY</sequence>
<proteinExistence type="predicted"/>